<keyword evidence="2" id="KW-1185">Reference proteome</keyword>
<organism evidence="1 2">
    <name type="scientific">Sphingomonas xinjiangensis</name>
    <dbReference type="NCBI Taxonomy" id="643568"/>
    <lineage>
        <taxon>Bacteria</taxon>
        <taxon>Pseudomonadati</taxon>
        <taxon>Pseudomonadota</taxon>
        <taxon>Alphaproteobacteria</taxon>
        <taxon>Sphingomonadales</taxon>
        <taxon>Sphingomonadaceae</taxon>
        <taxon>Sphingomonas</taxon>
    </lineage>
</organism>
<evidence type="ECO:0000313" key="2">
    <source>
        <dbReference type="Proteomes" id="UP000527143"/>
    </source>
</evidence>
<accession>A0A840YET9</accession>
<gene>
    <name evidence="1" type="ORF">FHT02_002046</name>
</gene>
<dbReference type="Proteomes" id="UP000527143">
    <property type="component" value="Unassembled WGS sequence"/>
</dbReference>
<evidence type="ECO:0008006" key="3">
    <source>
        <dbReference type="Google" id="ProtNLM"/>
    </source>
</evidence>
<reference evidence="1 2" key="1">
    <citation type="submission" date="2020-08" db="EMBL/GenBank/DDBJ databases">
        <title>Genomic Encyclopedia of Type Strains, Phase IV (KMG-IV): sequencing the most valuable type-strain genomes for metagenomic binning, comparative biology and taxonomic classification.</title>
        <authorList>
            <person name="Goeker M."/>
        </authorList>
    </citation>
    <scope>NUCLEOTIDE SEQUENCE [LARGE SCALE GENOMIC DNA]</scope>
    <source>
        <strain evidence="1 2">DSM 26736</strain>
    </source>
</reference>
<name>A0A840YET9_9SPHN</name>
<sequence>MTEGGLITRWTHQRDRQVRFAPDVFRVDKMLAATAHHAATVPFHDEDGNLSGNWDQILGADQSFALALLATADLPERGKPLAQAIAQARAAKPNEASQRITTLVESMLRLARDLDEWLAPAQTGGRMDRGWAHGLAESALDQVLAPQLQRLFDQVADAEETRLVATTWWECDAEPWKATVREGEVRGISRAVERAWAQRLIHELAETADGFLEDMAGASTRAAAALEERLRSGAHEGHAALIIAFLEIFRHAQVELGTLPERVLDYWLDQLGAEPTPARPDRVLLAAVPRPGARPEVPKGLIIPAGKDAVFVAEERLAVTGAKIVELRVWASDGLSVSRAAPDERGVFAEPVTEPALPVVMLTSPALALSGGTRRLQVRLDCASTPTLPEGVTVAVSTASGWVDVDPCWAVEGDFLLLSVLLPDAFPPIVPQAEMGSPALMLTARAAVPVQIDRASVQVSVRDVPGLVVSTSAGQASETAAAPFGTPPFAGGWLRIDHPALAGPPLERLVLRFEWASVPTGELGFASHYHGYVVDDEGHLLDQTPYDNAAFTVTLKAPVPGWDATRQLPLFAPATLGCALPVAAVPPPDILSASFDDAPTLMPAEGRVATNSWLAASGASGVTDADHVLVTLASPLEAFGHSLFAANVQWATEAIARTEMPGRRPGLIRRLLRALLGLPKTIGAKLSARQSVKPDPVQDAIPIVLPNPPFQPMLSRISLDHAAAAQPLTMFHVPPLEAPTKAGAGPLFPTPLVQSALEVVIDDIGAATALTLLWQVGSAGSPPGWWYLSLQGWAPLPALEDGTAGLSASGILRVTVPADIAPGAFRMQARFTGALPKIVAVLPDAFPAHRSSYGTSALQTVAAGTITEAVSLQNVTALVQPMPSTGGAPREADEAVRARVIERVRHGGRAQSRWDIERMVLTAFPEIVRVRVVPGSAGVTVLVEADAQMRAAIAGWLNERASPFAKIAVTRPLSVPVDVSAELAGAGDIAAVERAVRALIEDELSLDDLAGAEEVRAAILRLLLAHPEVQTIERLRVSLGEGFSPWRVPVAGTISIAAVEGATQW</sequence>
<evidence type="ECO:0000313" key="1">
    <source>
        <dbReference type="EMBL" id="MBB5710815.1"/>
    </source>
</evidence>
<proteinExistence type="predicted"/>
<dbReference type="EMBL" id="JACIJF010000004">
    <property type="protein sequence ID" value="MBB5710815.1"/>
    <property type="molecule type" value="Genomic_DNA"/>
</dbReference>
<dbReference type="AlphaFoldDB" id="A0A840YET9"/>
<dbReference type="RefSeq" id="WP_184087016.1">
    <property type="nucleotide sequence ID" value="NZ_JACIJF010000004.1"/>
</dbReference>
<comment type="caution">
    <text evidence="1">The sequence shown here is derived from an EMBL/GenBank/DDBJ whole genome shotgun (WGS) entry which is preliminary data.</text>
</comment>
<protein>
    <recommendedName>
        <fullName evidence="3">Baseplate protein J-like domain-containing protein</fullName>
    </recommendedName>
</protein>